<evidence type="ECO:0000313" key="17">
    <source>
        <dbReference type="EMBL" id="GBM58605.1"/>
    </source>
</evidence>
<gene>
    <name evidence="17" type="primary">Cyp2j6_2</name>
    <name evidence="17" type="ORF">AVEN_163271_1</name>
</gene>
<evidence type="ECO:0000313" key="18">
    <source>
        <dbReference type="Proteomes" id="UP000499080"/>
    </source>
</evidence>
<keyword evidence="16" id="KW-0812">Transmembrane</keyword>
<keyword evidence="12 15" id="KW-0503">Monooxygenase</keyword>
<dbReference type="InterPro" id="IPR017972">
    <property type="entry name" value="Cyt_P450_CS"/>
</dbReference>
<evidence type="ECO:0000256" key="12">
    <source>
        <dbReference type="ARBA" id="ARBA00023033"/>
    </source>
</evidence>
<dbReference type="SUPFAM" id="SSF48264">
    <property type="entry name" value="Cytochrome P450"/>
    <property type="match status" value="1"/>
</dbReference>
<dbReference type="OrthoDB" id="3934656at2759"/>
<feature type="binding site" description="axial binding residue" evidence="14">
    <location>
        <position position="450"/>
    </location>
    <ligand>
        <name>heme</name>
        <dbReference type="ChEBI" id="CHEBI:30413"/>
    </ligand>
    <ligandPart>
        <name>Fe</name>
        <dbReference type="ChEBI" id="CHEBI:18248"/>
    </ligandPart>
</feature>
<dbReference type="AlphaFoldDB" id="A0A4Y2H0I2"/>
<evidence type="ECO:0000256" key="16">
    <source>
        <dbReference type="SAM" id="Phobius"/>
    </source>
</evidence>
<dbReference type="InterPro" id="IPR002401">
    <property type="entry name" value="Cyt_P450_E_grp-I"/>
</dbReference>
<dbReference type="PRINTS" id="PR00463">
    <property type="entry name" value="EP450I"/>
</dbReference>
<reference evidence="17 18" key="1">
    <citation type="journal article" date="2019" name="Sci. Rep.">
        <title>Orb-weaving spider Araneus ventricosus genome elucidates the spidroin gene catalogue.</title>
        <authorList>
            <person name="Kono N."/>
            <person name="Nakamura H."/>
            <person name="Ohtoshi R."/>
            <person name="Moran D.A.P."/>
            <person name="Shinohara A."/>
            <person name="Yoshida Y."/>
            <person name="Fujiwara M."/>
            <person name="Mori M."/>
            <person name="Tomita M."/>
            <person name="Arakawa K."/>
        </authorList>
    </citation>
    <scope>NUCLEOTIDE SEQUENCE [LARGE SCALE GENOMIC DNA]</scope>
</reference>
<evidence type="ECO:0000256" key="6">
    <source>
        <dbReference type="ARBA" id="ARBA00022617"/>
    </source>
</evidence>
<keyword evidence="11 14" id="KW-0408">Iron</keyword>
<evidence type="ECO:0000256" key="11">
    <source>
        <dbReference type="ARBA" id="ARBA00023004"/>
    </source>
</evidence>
<evidence type="ECO:0000256" key="5">
    <source>
        <dbReference type="ARBA" id="ARBA00010617"/>
    </source>
</evidence>
<dbReference type="Pfam" id="PF00067">
    <property type="entry name" value="p450"/>
    <property type="match status" value="1"/>
</dbReference>
<dbReference type="Gene3D" id="1.10.630.10">
    <property type="entry name" value="Cytochrome P450"/>
    <property type="match status" value="1"/>
</dbReference>
<dbReference type="InterPro" id="IPR036396">
    <property type="entry name" value="Cyt_P450_sf"/>
</dbReference>
<protein>
    <submittedName>
        <fullName evidence="17">Cytochrome P450 2J6</fullName>
    </submittedName>
</protein>
<dbReference type="FunFam" id="1.10.630.10:FF:000238">
    <property type="entry name" value="Cytochrome P450 2A6"/>
    <property type="match status" value="1"/>
</dbReference>
<evidence type="ECO:0000256" key="10">
    <source>
        <dbReference type="ARBA" id="ARBA00023002"/>
    </source>
</evidence>
<dbReference type="GO" id="GO:0005789">
    <property type="term" value="C:endoplasmic reticulum membrane"/>
    <property type="evidence" value="ECO:0007669"/>
    <property type="project" value="UniProtKB-SubCell"/>
</dbReference>
<keyword evidence="13 16" id="KW-0472">Membrane</keyword>
<comment type="caution">
    <text evidence="17">The sequence shown here is derived from an EMBL/GenBank/DDBJ whole genome shotgun (WGS) entry which is preliminary data.</text>
</comment>
<dbReference type="InterPro" id="IPR050182">
    <property type="entry name" value="Cytochrome_P450_fam2"/>
</dbReference>
<evidence type="ECO:0000256" key="13">
    <source>
        <dbReference type="ARBA" id="ARBA00023136"/>
    </source>
</evidence>
<accession>A0A4Y2H0I2</accession>
<keyword evidence="9" id="KW-0492">Microsome</keyword>
<dbReference type="PANTHER" id="PTHR24300:SF375">
    <property type="entry name" value="CYTOCHROME P450 FAMILY"/>
    <property type="match status" value="1"/>
</dbReference>
<name>A0A4Y2H0I2_ARAVE</name>
<keyword evidence="6 14" id="KW-0349">Heme</keyword>
<comment type="similarity">
    <text evidence="5 15">Belongs to the cytochrome P450 family.</text>
</comment>
<evidence type="ECO:0000256" key="15">
    <source>
        <dbReference type="RuleBase" id="RU000461"/>
    </source>
</evidence>
<dbReference type="PROSITE" id="PS00086">
    <property type="entry name" value="CYTOCHROME_P450"/>
    <property type="match status" value="1"/>
</dbReference>
<keyword evidence="18" id="KW-1185">Reference proteome</keyword>
<dbReference type="Proteomes" id="UP000499080">
    <property type="component" value="Unassembled WGS sequence"/>
</dbReference>
<sequence length="552" mass="62474">MNLNDLQGLKIEDNLNIVGLVLASFIVIVSSYKWYIHRRCKLPPGPWGVPFLGYFPFLSKHPFKDLRKLAEKYGNIFSVNLGGAYTVVLNDFESVKEAVNNPAILDRPPHVFDFVPNGLGFASNNGAEWIEQRRFALKTLKDIGSGRIAWESSVESEVEDFVQLLEQQCGKPYDVHDPLSTSVSNNITGIILGKPLLRGDPRRAIVNGGVEGAIMSFSSSNLAFYFPFLMQFLAKLGLSSHADTFKKISDFHEFFKSEMERCKKIPPAEWNEKIFIDGYLKEIQKVKGKGTKTWFNESNLIGSAEAFIIGGSDTSRTFLCWIFLAMAAYPEVQKNVQKEIDAILGKDGKLPWSERAKLPYTYAALLETNRWRSITPLSLPRCASENTRIFGYDIPKGSSILLNIYSLHNDPKYWEDPDSFRPERFLDKNGCLIMTRLDSYAPFSLGRRICPGETVAMMELFHYFTAVMQRFDIRALENSPPNVDDGVDGITYQPVPQKLREEEALKDAATSKNGYQTLYFPLQQSQNSQIEINIKHTSKRSAMLDALDDSSW</sequence>
<keyword evidence="16" id="KW-1133">Transmembrane helix</keyword>
<keyword evidence="7 14" id="KW-0479">Metal-binding</keyword>
<feature type="transmembrane region" description="Helical" evidence="16">
    <location>
        <begin position="15"/>
        <end position="35"/>
    </location>
</feature>
<dbReference type="EMBL" id="BGPR01001642">
    <property type="protein sequence ID" value="GBM58605.1"/>
    <property type="molecule type" value="Genomic_DNA"/>
</dbReference>
<evidence type="ECO:0000256" key="2">
    <source>
        <dbReference type="ARBA" id="ARBA00003690"/>
    </source>
</evidence>
<evidence type="ECO:0000256" key="8">
    <source>
        <dbReference type="ARBA" id="ARBA00022824"/>
    </source>
</evidence>
<evidence type="ECO:0000256" key="3">
    <source>
        <dbReference type="ARBA" id="ARBA00004174"/>
    </source>
</evidence>
<evidence type="ECO:0000256" key="14">
    <source>
        <dbReference type="PIRSR" id="PIRSR602401-1"/>
    </source>
</evidence>
<dbReference type="InterPro" id="IPR001128">
    <property type="entry name" value="Cyt_P450"/>
</dbReference>
<comment type="function">
    <text evidence="2">May be involved in the metabolism of insect hormones and in the breakdown of synthetic insecticides.</text>
</comment>
<evidence type="ECO:0000256" key="1">
    <source>
        <dbReference type="ARBA" id="ARBA00001971"/>
    </source>
</evidence>
<keyword evidence="10 15" id="KW-0560">Oxidoreductase</keyword>
<dbReference type="GO" id="GO:0020037">
    <property type="term" value="F:heme binding"/>
    <property type="evidence" value="ECO:0007669"/>
    <property type="project" value="InterPro"/>
</dbReference>
<comment type="subcellular location">
    <subcellularLocation>
        <location evidence="4">Endoplasmic reticulum membrane</location>
        <topology evidence="4">Peripheral membrane protein</topology>
    </subcellularLocation>
    <subcellularLocation>
        <location evidence="3">Microsome membrane</location>
        <topology evidence="3">Peripheral membrane protein</topology>
    </subcellularLocation>
</comment>
<proteinExistence type="inferred from homology"/>
<evidence type="ECO:0000256" key="9">
    <source>
        <dbReference type="ARBA" id="ARBA00022848"/>
    </source>
</evidence>
<dbReference type="GO" id="GO:0006082">
    <property type="term" value="P:organic acid metabolic process"/>
    <property type="evidence" value="ECO:0007669"/>
    <property type="project" value="TreeGrafter"/>
</dbReference>
<dbReference type="GO" id="GO:0005506">
    <property type="term" value="F:iron ion binding"/>
    <property type="evidence" value="ECO:0007669"/>
    <property type="project" value="InterPro"/>
</dbReference>
<comment type="cofactor">
    <cofactor evidence="1 14">
        <name>heme</name>
        <dbReference type="ChEBI" id="CHEBI:30413"/>
    </cofactor>
</comment>
<dbReference type="PRINTS" id="PR00385">
    <property type="entry name" value="P450"/>
</dbReference>
<organism evidence="17 18">
    <name type="scientific">Araneus ventricosus</name>
    <name type="common">Orbweaver spider</name>
    <name type="synonym">Epeira ventricosa</name>
    <dbReference type="NCBI Taxonomy" id="182803"/>
    <lineage>
        <taxon>Eukaryota</taxon>
        <taxon>Metazoa</taxon>
        <taxon>Ecdysozoa</taxon>
        <taxon>Arthropoda</taxon>
        <taxon>Chelicerata</taxon>
        <taxon>Arachnida</taxon>
        <taxon>Araneae</taxon>
        <taxon>Araneomorphae</taxon>
        <taxon>Entelegynae</taxon>
        <taxon>Araneoidea</taxon>
        <taxon>Araneidae</taxon>
        <taxon>Araneus</taxon>
    </lineage>
</organism>
<dbReference type="GO" id="GO:0016712">
    <property type="term" value="F:oxidoreductase activity, acting on paired donors, with incorporation or reduction of molecular oxygen, reduced flavin or flavoprotein as one donor, and incorporation of one atom of oxygen"/>
    <property type="evidence" value="ECO:0007669"/>
    <property type="project" value="TreeGrafter"/>
</dbReference>
<dbReference type="GO" id="GO:0006805">
    <property type="term" value="P:xenobiotic metabolic process"/>
    <property type="evidence" value="ECO:0007669"/>
    <property type="project" value="TreeGrafter"/>
</dbReference>
<evidence type="ECO:0000256" key="4">
    <source>
        <dbReference type="ARBA" id="ARBA00004406"/>
    </source>
</evidence>
<dbReference type="PANTHER" id="PTHR24300">
    <property type="entry name" value="CYTOCHROME P450 508A4-RELATED"/>
    <property type="match status" value="1"/>
</dbReference>
<evidence type="ECO:0000256" key="7">
    <source>
        <dbReference type="ARBA" id="ARBA00022723"/>
    </source>
</evidence>
<keyword evidence="8" id="KW-0256">Endoplasmic reticulum</keyword>